<evidence type="ECO:0000313" key="2">
    <source>
        <dbReference type="Proteomes" id="UP000191522"/>
    </source>
</evidence>
<gene>
    <name evidence="1" type="ORF">PENDEC_c008G06082</name>
</gene>
<evidence type="ECO:0000313" key="1">
    <source>
        <dbReference type="EMBL" id="OQD75104.1"/>
    </source>
</evidence>
<name>A0A1V6PDM7_PENDC</name>
<keyword evidence="2" id="KW-1185">Reference proteome</keyword>
<dbReference type="OMA" id="ANCEPMS"/>
<dbReference type="OrthoDB" id="4523597at2759"/>
<comment type="caution">
    <text evidence="1">The sequence shown here is derived from an EMBL/GenBank/DDBJ whole genome shotgun (WGS) entry which is preliminary data.</text>
</comment>
<protein>
    <submittedName>
        <fullName evidence="1">Uncharacterized protein</fullName>
    </submittedName>
</protein>
<dbReference type="Proteomes" id="UP000191522">
    <property type="component" value="Unassembled WGS sequence"/>
</dbReference>
<accession>A0A1V6PDM7</accession>
<proteinExistence type="predicted"/>
<reference evidence="2" key="1">
    <citation type="journal article" date="2017" name="Nat. Microbiol.">
        <title>Global analysis of biosynthetic gene clusters reveals vast potential of secondary metabolite production in Penicillium species.</title>
        <authorList>
            <person name="Nielsen J.C."/>
            <person name="Grijseels S."/>
            <person name="Prigent S."/>
            <person name="Ji B."/>
            <person name="Dainat J."/>
            <person name="Nielsen K.F."/>
            <person name="Frisvad J.C."/>
            <person name="Workman M."/>
            <person name="Nielsen J."/>
        </authorList>
    </citation>
    <scope>NUCLEOTIDE SEQUENCE [LARGE SCALE GENOMIC DNA]</scope>
    <source>
        <strain evidence="2">IBT 11843</strain>
    </source>
</reference>
<dbReference type="EMBL" id="MDYL01000008">
    <property type="protein sequence ID" value="OQD75104.1"/>
    <property type="molecule type" value="Genomic_DNA"/>
</dbReference>
<sequence>MEGLLANCEPMSDLQALVIQPVYSLKAADALVSFLGKHKDLQKLYIKLSLPAALDPRIIPLLSSGKFSNLLSLSLSWDGPGREEDTRPHIATIAEESIAAIGRIVSLEQLYLSAGQQAGWRCQWLVDHEILRANFKGLTKLKKLAIDRDTYRTIDELEVEAYYSDKVLRHADWLRAHEALGVNEDLEDDDVPYDEIFERGHRDLMLAEAEKNAATLPSLEWIFCGQWPMAIEEHENGKVKAAVPLTKERDSCWTALNRMFSMETND</sequence>
<organism evidence="1 2">
    <name type="scientific">Penicillium decumbens</name>
    <dbReference type="NCBI Taxonomy" id="69771"/>
    <lineage>
        <taxon>Eukaryota</taxon>
        <taxon>Fungi</taxon>
        <taxon>Dikarya</taxon>
        <taxon>Ascomycota</taxon>
        <taxon>Pezizomycotina</taxon>
        <taxon>Eurotiomycetes</taxon>
        <taxon>Eurotiomycetidae</taxon>
        <taxon>Eurotiales</taxon>
        <taxon>Aspergillaceae</taxon>
        <taxon>Penicillium</taxon>
    </lineage>
</organism>
<dbReference type="AlphaFoldDB" id="A0A1V6PDM7"/>